<feature type="transmembrane region" description="Helical" evidence="1">
    <location>
        <begin position="7"/>
        <end position="27"/>
    </location>
</feature>
<dbReference type="AlphaFoldDB" id="D3AAW3"/>
<evidence type="ECO:0000313" key="3">
    <source>
        <dbReference type="Proteomes" id="UP000004968"/>
    </source>
</evidence>
<dbReference type="HOGENOM" id="CLU_3252640_0_0_9"/>
<dbReference type="EMBL" id="ACIO01000047">
    <property type="protein sequence ID" value="EFD01044.1"/>
    <property type="molecule type" value="Genomic_DNA"/>
</dbReference>
<proteinExistence type="predicted"/>
<gene>
    <name evidence="2" type="ORF">CLOSTHATH_00734</name>
</gene>
<keyword evidence="1" id="KW-0472">Membrane</keyword>
<accession>D3AAW3</accession>
<dbReference type="Proteomes" id="UP000004968">
    <property type="component" value="Unassembled WGS sequence"/>
</dbReference>
<name>D3AAW3_9FIRM</name>
<comment type="caution">
    <text evidence="2">The sequence shown here is derived from an EMBL/GenBank/DDBJ whole genome shotgun (WGS) entry which is preliminary data.</text>
</comment>
<protein>
    <submittedName>
        <fullName evidence="2">Uncharacterized protein</fullName>
    </submittedName>
</protein>
<sequence>MFYLECLTILFLHLFFVIIVQILVSIYRNLSDYYKGLLKSSV</sequence>
<evidence type="ECO:0000313" key="2">
    <source>
        <dbReference type="EMBL" id="EFD01044.1"/>
    </source>
</evidence>
<keyword evidence="1" id="KW-1133">Transmembrane helix</keyword>
<reference evidence="2 3" key="1">
    <citation type="submission" date="2010-01" db="EMBL/GenBank/DDBJ databases">
        <authorList>
            <person name="Weinstock G."/>
            <person name="Sodergren E."/>
            <person name="Clifton S."/>
            <person name="Fulton L."/>
            <person name="Fulton B."/>
            <person name="Courtney L."/>
            <person name="Fronick C."/>
            <person name="Harrison M."/>
            <person name="Strong C."/>
            <person name="Farmer C."/>
            <person name="Delahaunty K."/>
            <person name="Markovic C."/>
            <person name="Hall O."/>
            <person name="Minx P."/>
            <person name="Tomlinson C."/>
            <person name="Mitreva M."/>
            <person name="Nelson J."/>
            <person name="Hou S."/>
            <person name="Wollam A."/>
            <person name="Pepin K.H."/>
            <person name="Johnson M."/>
            <person name="Bhonagiri V."/>
            <person name="Nash W.E."/>
            <person name="Warren W."/>
            <person name="Chinwalla A."/>
            <person name="Mardis E.R."/>
            <person name="Wilson R.K."/>
        </authorList>
    </citation>
    <scope>NUCLEOTIDE SEQUENCE [LARGE SCALE GENOMIC DNA]</scope>
    <source>
        <strain evidence="2 3">DSM 13479</strain>
    </source>
</reference>
<keyword evidence="1" id="KW-0812">Transmembrane</keyword>
<organism evidence="2 3">
    <name type="scientific">Hungatella hathewayi DSM 13479</name>
    <dbReference type="NCBI Taxonomy" id="566550"/>
    <lineage>
        <taxon>Bacteria</taxon>
        <taxon>Bacillati</taxon>
        <taxon>Bacillota</taxon>
        <taxon>Clostridia</taxon>
        <taxon>Lachnospirales</taxon>
        <taxon>Lachnospiraceae</taxon>
        <taxon>Hungatella</taxon>
    </lineage>
</organism>
<evidence type="ECO:0000256" key="1">
    <source>
        <dbReference type="SAM" id="Phobius"/>
    </source>
</evidence>